<evidence type="ECO:0000313" key="2">
    <source>
        <dbReference type="Proteomes" id="UP001216139"/>
    </source>
</evidence>
<dbReference type="Gene3D" id="1.10.10.10">
    <property type="entry name" value="Winged helix-like DNA-binding domain superfamily/Winged helix DNA-binding domain"/>
    <property type="match status" value="1"/>
</dbReference>
<reference evidence="1 2" key="1">
    <citation type="submission" date="2023-02" db="EMBL/GenBank/DDBJ databases">
        <title>Genome sequence of Mucilaginibacter jinjuensis strain KACC 16571.</title>
        <authorList>
            <person name="Kim S."/>
            <person name="Heo J."/>
            <person name="Kwon S.-W."/>
        </authorList>
    </citation>
    <scope>NUCLEOTIDE SEQUENCE [LARGE SCALE GENOMIC DNA]</scope>
    <source>
        <strain evidence="1 2">KACC 16571</strain>
    </source>
</reference>
<dbReference type="InterPro" id="IPR007367">
    <property type="entry name" value="DUF433"/>
</dbReference>
<sequence length="75" mass="8426">MENHIDRITIDTDICHGKPAIRHMRWPVEAIIDLIASGMSFDEIITDHPELEKEDILASLAYAKVVLSGKSLLEV</sequence>
<dbReference type="Proteomes" id="UP001216139">
    <property type="component" value="Chromosome"/>
</dbReference>
<name>A0ABY7T8Y2_9SPHI</name>
<accession>A0ABY7T8Y2</accession>
<protein>
    <submittedName>
        <fullName evidence="1">DUF433 domain-containing protein</fullName>
    </submittedName>
</protein>
<dbReference type="Pfam" id="PF04255">
    <property type="entry name" value="DUF433"/>
    <property type="match status" value="1"/>
</dbReference>
<dbReference type="RefSeq" id="WP_273631078.1">
    <property type="nucleotide sequence ID" value="NZ_CP117167.1"/>
</dbReference>
<dbReference type="InterPro" id="IPR009057">
    <property type="entry name" value="Homeodomain-like_sf"/>
</dbReference>
<gene>
    <name evidence="1" type="ORF">PQO05_02515</name>
</gene>
<dbReference type="InterPro" id="IPR036388">
    <property type="entry name" value="WH-like_DNA-bd_sf"/>
</dbReference>
<dbReference type="EMBL" id="CP117167">
    <property type="protein sequence ID" value="WCT12806.1"/>
    <property type="molecule type" value="Genomic_DNA"/>
</dbReference>
<organism evidence="1 2">
    <name type="scientific">Mucilaginibacter jinjuensis</name>
    <dbReference type="NCBI Taxonomy" id="1176721"/>
    <lineage>
        <taxon>Bacteria</taxon>
        <taxon>Pseudomonadati</taxon>
        <taxon>Bacteroidota</taxon>
        <taxon>Sphingobacteriia</taxon>
        <taxon>Sphingobacteriales</taxon>
        <taxon>Sphingobacteriaceae</taxon>
        <taxon>Mucilaginibacter</taxon>
    </lineage>
</organism>
<keyword evidence="2" id="KW-1185">Reference proteome</keyword>
<dbReference type="PANTHER" id="PTHR34849">
    <property type="entry name" value="SSL5025 PROTEIN"/>
    <property type="match status" value="1"/>
</dbReference>
<proteinExistence type="predicted"/>
<evidence type="ECO:0000313" key="1">
    <source>
        <dbReference type="EMBL" id="WCT12806.1"/>
    </source>
</evidence>
<dbReference type="PANTHER" id="PTHR34849:SF3">
    <property type="entry name" value="SSR2962 PROTEIN"/>
    <property type="match status" value="1"/>
</dbReference>
<dbReference type="SUPFAM" id="SSF46689">
    <property type="entry name" value="Homeodomain-like"/>
    <property type="match status" value="1"/>
</dbReference>